<dbReference type="InterPro" id="IPR031593">
    <property type="entry name" value="Porin_7"/>
</dbReference>
<accession>A0AAJ4TTF3</accession>
<keyword evidence="1" id="KW-0732">Signal</keyword>
<proteinExistence type="predicted"/>
<sequence length="292" mass="31139">MLKKLALATALLAGLGTAHAYQTELNVGYENTDFENNLGGFELDSDGDLFFVNGKYYLNTVNTKNAPLAEAAFLNKASNIGLGYVNAQNELSEAGINAEEEFEIIGINGEFFIPNSQFYIAGSLNQVDYTASVRAPGLTSEESDDTTGYSLEAGYLPVNGLLLALGVAKESVDPMLASKIGFASTLGYGVAVGEDTAVSLRAKYVTQIGNHFTNFEGVTYFGDETAYRLAADLYIDPTLSVGVSFADSTADESDTIFSVRAQKFFTPVIAAGVNYTTTDSADSFGINGTFRF</sequence>
<protein>
    <submittedName>
        <fullName evidence="2">Porin</fullName>
    </submittedName>
</protein>
<reference evidence="2" key="1">
    <citation type="submission" date="2018-10" db="EMBL/GenBank/DDBJ databases">
        <authorList>
            <person name="D'Souza A.W."/>
            <person name="Potter R.F."/>
            <person name="Wallace M."/>
            <person name="Shupe A."/>
            <person name="Patel S."/>
            <person name="Sun S."/>
            <person name="Gul D."/>
            <person name="Kwon J.H."/>
            <person name="Andleeb S."/>
            <person name="Burnham C.-A.D."/>
            <person name="Dantas G."/>
        </authorList>
    </citation>
    <scope>NUCLEOTIDE SEQUENCE</scope>
    <source>
        <strain evidence="2">AL_065</strain>
    </source>
</reference>
<dbReference type="EMBL" id="CP078045">
    <property type="protein sequence ID" value="QXR07348.1"/>
    <property type="molecule type" value="Genomic_DNA"/>
</dbReference>
<feature type="chain" id="PRO_5042616036" evidence="1">
    <location>
        <begin position="21"/>
        <end position="292"/>
    </location>
</feature>
<gene>
    <name evidence="2" type="ORF">EVX74_015090</name>
</gene>
<feature type="signal peptide" evidence="1">
    <location>
        <begin position="1"/>
        <end position="20"/>
    </location>
</feature>
<name>A0AAJ4TTF3_ACILW</name>
<organism evidence="2 3">
    <name type="scientific">Acinetobacter lwoffii</name>
    <dbReference type="NCBI Taxonomy" id="28090"/>
    <lineage>
        <taxon>Bacteria</taxon>
        <taxon>Pseudomonadati</taxon>
        <taxon>Pseudomonadota</taxon>
        <taxon>Gammaproteobacteria</taxon>
        <taxon>Moraxellales</taxon>
        <taxon>Moraxellaceae</taxon>
        <taxon>Acinetobacter</taxon>
    </lineage>
</organism>
<dbReference type="Proteomes" id="UP000293391">
    <property type="component" value="Chromosome"/>
</dbReference>
<evidence type="ECO:0000313" key="2">
    <source>
        <dbReference type="EMBL" id="QXR07348.1"/>
    </source>
</evidence>
<reference evidence="2" key="2">
    <citation type="journal article" date="2019" name="Nat. Commun.">
        <title>Spatiotemporal dynamics of multidrug resistant bacteria on intensive care unit surfaces.</title>
        <authorList>
            <person name="D'Souza A.W."/>
            <person name="Potter R.F."/>
            <person name="Wallace M."/>
            <person name="Shupe A."/>
            <person name="Patel S."/>
            <person name="Sun X."/>
            <person name="Gul D."/>
            <person name="Kwon J.H."/>
            <person name="Andleeb S."/>
            <person name="Burnham C.D."/>
            <person name="Dantas G."/>
        </authorList>
    </citation>
    <scope>NUCLEOTIDE SEQUENCE</scope>
    <source>
        <strain evidence="2">AL_065</strain>
    </source>
</reference>
<dbReference type="Pfam" id="PF16956">
    <property type="entry name" value="Porin_7"/>
    <property type="match status" value="1"/>
</dbReference>
<evidence type="ECO:0000256" key="1">
    <source>
        <dbReference type="SAM" id="SignalP"/>
    </source>
</evidence>
<evidence type="ECO:0000313" key="3">
    <source>
        <dbReference type="Proteomes" id="UP000293391"/>
    </source>
</evidence>
<dbReference type="AlphaFoldDB" id="A0AAJ4TTF3"/>
<reference evidence="2" key="3">
    <citation type="submission" date="2021-06" db="EMBL/GenBank/DDBJ databases">
        <authorList>
            <person name="Diorio-Toth L."/>
        </authorList>
    </citation>
    <scope>NUCLEOTIDE SEQUENCE</scope>
    <source>
        <strain evidence="2">AL_065</strain>
    </source>
</reference>
<dbReference type="RefSeq" id="WP_004729177.1">
    <property type="nucleotide sequence ID" value="NZ_CP078045.1"/>
</dbReference>